<dbReference type="SUPFAM" id="SSF48452">
    <property type="entry name" value="TPR-like"/>
    <property type="match status" value="2"/>
</dbReference>
<dbReference type="InterPro" id="IPR027417">
    <property type="entry name" value="P-loop_NTPase"/>
</dbReference>
<gene>
    <name evidence="5" type="ORF">GCM10009754_06750</name>
</gene>
<dbReference type="Pfam" id="PF00486">
    <property type="entry name" value="Trans_reg_C"/>
    <property type="match status" value="1"/>
</dbReference>
<accession>A0ABN2Q2I5</accession>
<evidence type="ECO:0000256" key="3">
    <source>
        <dbReference type="PROSITE-ProRule" id="PRU01091"/>
    </source>
</evidence>
<dbReference type="SMART" id="SM01043">
    <property type="entry name" value="BTAD"/>
    <property type="match status" value="1"/>
</dbReference>
<evidence type="ECO:0000259" key="4">
    <source>
        <dbReference type="PROSITE" id="PS51755"/>
    </source>
</evidence>
<evidence type="ECO:0000313" key="5">
    <source>
        <dbReference type="EMBL" id="GAA1941997.1"/>
    </source>
</evidence>
<dbReference type="InterPro" id="IPR058852">
    <property type="entry name" value="HTH_77"/>
</dbReference>
<proteinExistence type="inferred from homology"/>
<feature type="domain" description="OmpR/PhoB-type" evidence="4">
    <location>
        <begin position="1"/>
        <end position="91"/>
    </location>
</feature>
<evidence type="ECO:0000256" key="1">
    <source>
        <dbReference type="ARBA" id="ARBA00005820"/>
    </source>
</evidence>
<dbReference type="Pfam" id="PF25872">
    <property type="entry name" value="HTH_77"/>
    <property type="match status" value="1"/>
</dbReference>
<dbReference type="Pfam" id="PF03704">
    <property type="entry name" value="BTAD"/>
    <property type="match status" value="1"/>
</dbReference>
<dbReference type="EMBL" id="BAAANN010000002">
    <property type="protein sequence ID" value="GAA1941997.1"/>
    <property type="molecule type" value="Genomic_DNA"/>
</dbReference>
<dbReference type="InterPro" id="IPR011990">
    <property type="entry name" value="TPR-like_helical_dom_sf"/>
</dbReference>
<evidence type="ECO:0000313" key="6">
    <source>
        <dbReference type="Proteomes" id="UP001501116"/>
    </source>
</evidence>
<evidence type="ECO:0000256" key="2">
    <source>
        <dbReference type="ARBA" id="ARBA00023125"/>
    </source>
</evidence>
<dbReference type="InterPro" id="IPR001867">
    <property type="entry name" value="OmpR/PhoB-type_DNA-bd"/>
</dbReference>
<dbReference type="SUPFAM" id="SSF52540">
    <property type="entry name" value="P-loop containing nucleoside triphosphate hydrolases"/>
    <property type="match status" value="1"/>
</dbReference>
<dbReference type="PANTHER" id="PTHR47691:SF3">
    <property type="entry name" value="HTH-TYPE TRANSCRIPTIONAL REGULATOR RV0890C-RELATED"/>
    <property type="match status" value="1"/>
</dbReference>
<dbReference type="InterPro" id="IPR036388">
    <property type="entry name" value="WH-like_DNA-bd_sf"/>
</dbReference>
<organism evidence="5 6">
    <name type="scientific">Amycolatopsis minnesotensis</name>
    <dbReference type="NCBI Taxonomy" id="337894"/>
    <lineage>
        <taxon>Bacteria</taxon>
        <taxon>Bacillati</taxon>
        <taxon>Actinomycetota</taxon>
        <taxon>Actinomycetes</taxon>
        <taxon>Pseudonocardiales</taxon>
        <taxon>Pseudonocardiaceae</taxon>
        <taxon>Amycolatopsis</taxon>
    </lineage>
</organism>
<dbReference type="InterPro" id="IPR005158">
    <property type="entry name" value="BTAD"/>
</dbReference>
<dbReference type="SMART" id="SM00862">
    <property type="entry name" value="Trans_reg_C"/>
    <property type="match status" value="1"/>
</dbReference>
<reference evidence="5 6" key="1">
    <citation type="journal article" date="2019" name="Int. J. Syst. Evol. Microbiol.">
        <title>The Global Catalogue of Microorganisms (GCM) 10K type strain sequencing project: providing services to taxonomists for standard genome sequencing and annotation.</title>
        <authorList>
            <consortium name="The Broad Institute Genomics Platform"/>
            <consortium name="The Broad Institute Genome Sequencing Center for Infectious Disease"/>
            <person name="Wu L."/>
            <person name="Ma J."/>
        </authorList>
    </citation>
    <scope>NUCLEOTIDE SEQUENCE [LARGE SCALE GENOMIC DNA]</scope>
    <source>
        <strain evidence="5 6">JCM 14545</strain>
    </source>
</reference>
<feature type="DNA-binding region" description="OmpR/PhoB-type" evidence="3">
    <location>
        <begin position="1"/>
        <end position="91"/>
    </location>
</feature>
<keyword evidence="6" id="KW-1185">Reference proteome</keyword>
<dbReference type="SUPFAM" id="SSF46894">
    <property type="entry name" value="C-terminal effector domain of the bipartite response regulators"/>
    <property type="match status" value="1"/>
</dbReference>
<dbReference type="Gene3D" id="1.10.10.10">
    <property type="entry name" value="Winged helix-like DNA-binding domain superfamily/Winged helix DNA-binding domain"/>
    <property type="match status" value="1"/>
</dbReference>
<keyword evidence="2 3" id="KW-0238">DNA-binding</keyword>
<name>A0ABN2Q2I5_9PSEU</name>
<comment type="similarity">
    <text evidence="1">Belongs to the AfsR/DnrI/RedD regulatory family.</text>
</comment>
<comment type="caution">
    <text evidence="5">The sequence shown here is derived from an EMBL/GenBank/DDBJ whole genome shotgun (WGS) entry which is preliminary data.</text>
</comment>
<dbReference type="Gene3D" id="1.25.40.10">
    <property type="entry name" value="Tetratricopeptide repeat domain"/>
    <property type="match status" value="2"/>
</dbReference>
<dbReference type="RefSeq" id="WP_344413217.1">
    <property type="nucleotide sequence ID" value="NZ_BAAANN010000002.1"/>
</dbReference>
<dbReference type="PROSITE" id="PS51755">
    <property type="entry name" value="OMPR_PHOB"/>
    <property type="match status" value="1"/>
</dbReference>
<dbReference type="CDD" id="cd15831">
    <property type="entry name" value="BTAD"/>
    <property type="match status" value="1"/>
</dbReference>
<dbReference type="Proteomes" id="UP001501116">
    <property type="component" value="Unassembled WGS sequence"/>
</dbReference>
<sequence length="1057" mass="114416">MRIALLGPVRALADDGAPIDIGGARVRMLLARLALDTGKPVSVDSLVDGLWGTDLPSGAANALQSLVSRLRRALRGAAAVESSGGGYVLDLPRDAVDAHLFGELVARGSRELAAGRHEQAAAELSKALALWRGEPLSDVQEAPFARVSAARFAELRVAAAEDRFDAEIALGHHAAVLADLEEASEREPLRERLLGLRIRALCAVGRQSEALGLYERLRAALADDLGVDPSPELREIHLAAVRGQLAGKTSPRKQADDHLPVRLTSFVGRDDELRSIGAQLAAARLVSLIGPGGAGKTRLATEAAARHPCYERGRVWFVPLAGIRDADALPAAVLSALGVWDIRLREQTVQPVDALDRITDQLAIGDALLVLDNCEHLIDAAAAFTHDLLSRVPGLRVLVTSREPLAITGEALCQVGPLGLPSEGVPVAEAPAVRLFTDRAATVRPEFVLDESTADAVVEICRRLDGMPLALELAAARLRSMTPGQIAKRLDDRFRLLTSGSRVALPRQRTLRAVVEWSWELLTEHEAMVARRFSVFAAGATATAVEAVCACDVLPAEDVVYVLGSLVEKSIVDSTVDEAGEPRYRMLETIRAYAMERLEESGEKARAQASFGEYFRDLLEEIEPTLRTADQLHAMDILDTEYGNLITTLRHAIDSGDIDTAHRVLGGLFWYWVIRGVNDQLVEFTGSVLDMDGDLPPSTRTALRAVQLVINAFPGGIDIAAATEIAEESLRTGAIGRYPGLMMAIPMLAFFARELALAETVVDAIEQLDDPWCQACAAWVRSFLLTERGELERGEDMRNHALRLFEQVGDRWGIAITLGMKAEGRSLRGDHAAAISTYQRGLELALELSSDEDVVQHLVRLAEERIRSGDLDGAAEDMRRVEELADRNGSAELKAMSQLARVKLIRAQGRFAEGHRLLDKLDETTHALPMPSWIYTELLARARVTLFLADGKPAEARAALQASTVAVDARQDMPDAAVDATLAANLLRQEGNPEAAAKAVGLSHALRGMLDLGDPELRELIGKLEQELGGEGYERAFATGRALSKEDAMITLRKLFS</sequence>
<protein>
    <submittedName>
        <fullName evidence="5">BTAD domain-containing putative transcriptional regulator</fullName>
    </submittedName>
</protein>
<dbReference type="InterPro" id="IPR016032">
    <property type="entry name" value="Sig_transdc_resp-reg_C-effctor"/>
</dbReference>
<dbReference type="PANTHER" id="PTHR47691">
    <property type="entry name" value="REGULATOR-RELATED"/>
    <property type="match status" value="1"/>
</dbReference>